<evidence type="ECO:0000256" key="1">
    <source>
        <dbReference type="SAM" id="MobiDB-lite"/>
    </source>
</evidence>
<dbReference type="EMBL" id="SMFZ01000001">
    <property type="protein sequence ID" value="TCK25435.1"/>
    <property type="molecule type" value="Genomic_DNA"/>
</dbReference>
<feature type="compositionally biased region" description="Low complexity" evidence="1">
    <location>
        <begin position="28"/>
        <end position="37"/>
    </location>
</feature>
<protein>
    <submittedName>
        <fullName evidence="2">Uncharacterized protein</fullName>
    </submittedName>
</protein>
<dbReference type="Proteomes" id="UP000295560">
    <property type="component" value="Unassembled WGS sequence"/>
</dbReference>
<accession>A0A4R1HWK1</accession>
<evidence type="ECO:0000313" key="2">
    <source>
        <dbReference type="EMBL" id="TCK25435.1"/>
    </source>
</evidence>
<gene>
    <name evidence="2" type="ORF">EV378_1243</name>
</gene>
<comment type="caution">
    <text evidence="2">The sequence shown here is derived from an EMBL/GenBank/DDBJ whole genome shotgun (WGS) entry which is preliminary data.</text>
</comment>
<organism evidence="2 3">
    <name type="scientific">Pseudonocardia endophytica</name>
    <dbReference type="NCBI Taxonomy" id="401976"/>
    <lineage>
        <taxon>Bacteria</taxon>
        <taxon>Bacillati</taxon>
        <taxon>Actinomycetota</taxon>
        <taxon>Actinomycetes</taxon>
        <taxon>Pseudonocardiales</taxon>
        <taxon>Pseudonocardiaceae</taxon>
        <taxon>Pseudonocardia</taxon>
    </lineage>
</organism>
<proteinExistence type="predicted"/>
<dbReference type="AlphaFoldDB" id="A0A4R1HWK1"/>
<name>A0A4R1HWK1_PSEEN</name>
<keyword evidence="3" id="KW-1185">Reference proteome</keyword>
<feature type="region of interest" description="Disordered" evidence="1">
    <location>
        <begin position="1"/>
        <end position="118"/>
    </location>
</feature>
<reference evidence="2 3" key="1">
    <citation type="submission" date="2019-03" db="EMBL/GenBank/DDBJ databases">
        <title>Sequencing the genomes of 1000 actinobacteria strains.</title>
        <authorList>
            <person name="Klenk H.-P."/>
        </authorList>
    </citation>
    <scope>NUCLEOTIDE SEQUENCE [LARGE SCALE GENOMIC DNA]</scope>
    <source>
        <strain evidence="2 3">DSM 44969</strain>
    </source>
</reference>
<evidence type="ECO:0000313" key="3">
    <source>
        <dbReference type="Proteomes" id="UP000295560"/>
    </source>
</evidence>
<sequence length="118" mass="12277">MTTGADSGRRPPDGYASSRPLQDRRAACSRPPCASAPRARRAGTLVDMSSERSSAIPDPTVPSAPHAWGEPVRGRVESADGSSPWSAADPPGEVPPPIAGVDGPHTRPGWLMRGRSDA</sequence>